<dbReference type="Pfam" id="PF18885">
    <property type="entry name" value="DUF5648"/>
    <property type="match status" value="1"/>
</dbReference>
<proteinExistence type="predicted"/>
<organism evidence="2 3">
    <name type="scientific">Sphingomonas bisphenolicum</name>
    <dbReference type="NCBI Taxonomy" id="296544"/>
    <lineage>
        <taxon>Bacteria</taxon>
        <taxon>Pseudomonadati</taxon>
        <taxon>Pseudomonadota</taxon>
        <taxon>Alphaproteobacteria</taxon>
        <taxon>Sphingomonadales</taxon>
        <taxon>Sphingomonadaceae</taxon>
        <taxon>Sphingomonas</taxon>
    </lineage>
</organism>
<protein>
    <recommendedName>
        <fullName evidence="1">DUF5648 domain-containing protein</fullName>
    </recommendedName>
</protein>
<accession>A0ABN5WES3</accession>
<gene>
    <name evidence="2" type="ORF">SBA_ch1_05980</name>
</gene>
<name>A0ABN5WES3_9SPHN</name>
<feature type="domain" description="DUF5648" evidence="1">
    <location>
        <begin position="11"/>
        <end position="130"/>
    </location>
</feature>
<evidence type="ECO:0000259" key="1">
    <source>
        <dbReference type="Pfam" id="PF18885"/>
    </source>
</evidence>
<evidence type="ECO:0000313" key="2">
    <source>
        <dbReference type="EMBL" id="BBF68398.1"/>
    </source>
</evidence>
<keyword evidence="3" id="KW-1185">Reference proteome</keyword>
<dbReference type="EMBL" id="AP018817">
    <property type="protein sequence ID" value="BBF68398.1"/>
    <property type="molecule type" value="Genomic_DNA"/>
</dbReference>
<dbReference type="Proteomes" id="UP001059971">
    <property type="component" value="Chromosome 1"/>
</dbReference>
<reference evidence="2" key="1">
    <citation type="submission" date="2018-07" db="EMBL/GenBank/DDBJ databases">
        <title>Complete genome sequence of Sphingomonas bisphenolicum strain AO1, a bisphenol A degradative bacterium isolated from Japanese farm field.</title>
        <authorList>
            <person name="Murakami M."/>
            <person name="Koh M."/>
            <person name="Koba S."/>
            <person name="Matsumura Y."/>
        </authorList>
    </citation>
    <scope>NUCLEOTIDE SEQUENCE</scope>
    <source>
        <strain evidence="2">AO1</strain>
    </source>
</reference>
<evidence type="ECO:0000313" key="3">
    <source>
        <dbReference type="Proteomes" id="UP001059971"/>
    </source>
</evidence>
<dbReference type="RefSeq" id="WP_261935847.1">
    <property type="nucleotide sequence ID" value="NZ_AP018817.1"/>
</dbReference>
<dbReference type="InterPro" id="IPR043708">
    <property type="entry name" value="DUF5648"/>
</dbReference>
<sequence length="132" mass="14366">MAKADGTKNPVFRIFTVERGHFYTTGFMEGYAGGLDAEGPNFNLYTSGGTGLQTFYRCYGASTVDDFISTSSKCEGQAVNGVLGYASTASGTGLTQLHRCYRTSDMDHLITKNMSECTNYGYTYEMSLGYVP</sequence>